<feature type="region of interest" description="Disordered" evidence="1">
    <location>
        <begin position="180"/>
        <end position="209"/>
    </location>
</feature>
<organism evidence="3 4">
    <name type="scientific">Solanum tuberosum</name>
    <name type="common">Potato</name>
    <dbReference type="NCBI Taxonomy" id="4113"/>
    <lineage>
        <taxon>Eukaryota</taxon>
        <taxon>Viridiplantae</taxon>
        <taxon>Streptophyta</taxon>
        <taxon>Embryophyta</taxon>
        <taxon>Tracheophyta</taxon>
        <taxon>Spermatophyta</taxon>
        <taxon>Magnoliopsida</taxon>
        <taxon>eudicotyledons</taxon>
        <taxon>Gunneridae</taxon>
        <taxon>Pentapetalae</taxon>
        <taxon>asterids</taxon>
        <taxon>lamiids</taxon>
        <taxon>Solanales</taxon>
        <taxon>Solanaceae</taxon>
        <taxon>Solanoideae</taxon>
        <taxon>Solaneae</taxon>
        <taxon>Solanum</taxon>
    </lineage>
</organism>
<dbReference type="HOGENOM" id="CLU_1317427_0_0_1"/>
<reference evidence="4" key="1">
    <citation type="journal article" date="2011" name="Nature">
        <title>Genome sequence and analysis of the tuber crop potato.</title>
        <authorList>
            <consortium name="The Potato Genome Sequencing Consortium"/>
        </authorList>
    </citation>
    <scope>NUCLEOTIDE SEQUENCE [LARGE SCALE GENOMIC DNA]</scope>
    <source>
        <strain evidence="4">cv. DM1-3 516 R44</strain>
    </source>
</reference>
<name>M1DRL2_SOLTU</name>
<accession>M1DRL2</accession>
<dbReference type="EnsemblPlants" id="PGSC0003DMT400093270">
    <property type="protein sequence ID" value="PGSC0003DMT400093270"/>
    <property type="gene ID" value="PGSC0003DMG400042841"/>
</dbReference>
<dbReference type="Gramene" id="PGSC0003DMT400093270">
    <property type="protein sequence ID" value="PGSC0003DMT400093270"/>
    <property type="gene ID" value="PGSC0003DMG400042841"/>
</dbReference>
<dbReference type="InParanoid" id="M1DRL2"/>
<reference evidence="3" key="2">
    <citation type="submission" date="2015-06" db="UniProtKB">
        <authorList>
            <consortium name="EnsemblPlants"/>
        </authorList>
    </citation>
    <scope>IDENTIFICATION</scope>
    <source>
        <strain evidence="3">DM1-3 516 R44</strain>
    </source>
</reference>
<evidence type="ECO:0000313" key="3">
    <source>
        <dbReference type="EnsemblPlants" id="PGSC0003DMT400093270"/>
    </source>
</evidence>
<dbReference type="AlphaFoldDB" id="M1DRL2"/>
<proteinExistence type="predicted"/>
<evidence type="ECO:0000256" key="1">
    <source>
        <dbReference type="SAM" id="MobiDB-lite"/>
    </source>
</evidence>
<keyword evidence="4" id="KW-1185">Reference proteome</keyword>
<feature type="compositionally biased region" description="Gly residues" evidence="1">
    <location>
        <begin position="199"/>
        <end position="209"/>
    </location>
</feature>
<dbReference type="InterPro" id="IPR046796">
    <property type="entry name" value="Transposase_32_dom"/>
</dbReference>
<protein>
    <recommendedName>
        <fullName evidence="2">Putative plant transposon protein domain-containing protein</fullName>
    </recommendedName>
</protein>
<feature type="domain" description="Putative plant transposon protein" evidence="2">
    <location>
        <begin position="95"/>
        <end position="181"/>
    </location>
</feature>
<sequence>MEPKPDLLAYQNVVCDPMIMSKCGNRPKDYVGTWKPTQRLYRNVATDPIFKPERGNRSYWERYHDNRNTEFCCERGFVLHRLEKKEHAFYARLVELGWVPLTEAPPDALSTWVRKFYAILPTVRWDDSHPIIHIKGVDIPLNVTAINEMLEVSEVSNAEYKAKLREIDLEWLRDTLIEPARQDQEDSPVGKPHRRGLSSGLGGGVRHTG</sequence>
<dbReference type="Pfam" id="PF20167">
    <property type="entry name" value="Transposase_32"/>
    <property type="match status" value="1"/>
</dbReference>
<dbReference type="Proteomes" id="UP000011115">
    <property type="component" value="Unassembled WGS sequence"/>
</dbReference>
<evidence type="ECO:0000313" key="4">
    <source>
        <dbReference type="Proteomes" id="UP000011115"/>
    </source>
</evidence>
<evidence type="ECO:0000259" key="2">
    <source>
        <dbReference type="Pfam" id="PF20167"/>
    </source>
</evidence>
<dbReference type="PaxDb" id="4113-PGSC0003DMT400093270"/>